<dbReference type="EMBL" id="CAXLJM020000033">
    <property type="protein sequence ID" value="CAL8100627.1"/>
    <property type="molecule type" value="Genomic_DNA"/>
</dbReference>
<evidence type="ECO:0000256" key="6">
    <source>
        <dbReference type="SAM" id="SignalP"/>
    </source>
</evidence>
<dbReference type="PANTHER" id="PTHR48043:SF114">
    <property type="entry name" value="IP04436P-RELATED"/>
    <property type="match status" value="1"/>
</dbReference>
<evidence type="ECO:0000313" key="8">
    <source>
        <dbReference type="Proteomes" id="UP001642540"/>
    </source>
</evidence>
<evidence type="ECO:0000256" key="2">
    <source>
        <dbReference type="ARBA" id="ARBA00022676"/>
    </source>
</evidence>
<sequence>MANHLNIVILASFAFLLNFSIPSHCSSGAKILFYFAWSSYSNKLAVWPLVEKLAERNHSITFLSPHLPILPPIPRVTEFRPKGLVKYYRQHEETLFGDLISLKIKAQREGESLKEPREAMIVEACGVTFKGVEFKPWIQRTKFDLVIIDSPMNECGMAVSLKFKAPFMFYTASGSLEPWQAEVFGIQDEQLPEMVDGIAKTPNILDRLMQNLSPVWSYYVRAYYLLPKLEKISKKWLELPTIPSFTQLEKNASLVLHNGHISIEAAKQLPSFLIPIGGMRCSSSKEILSDDLAKFLDEKGQDGFIYINFGTMVDFYKAPDMVVTKFFDALRNVNMPILWKWGSKAVPANAPENVFFASWIPQNAVLSHTKLKVFIYHGGPLSTQEAIYHGVPVIVFPLTIEGERQAKIVEHFGIGIKLDVALFTQYEFTTTIRNILKDNSFRKKAIKLSALYKDRSQDPKVTAVWWIEYVLRHQGAYSLKPQSTYLHWYQRRLLDAWALVILSIVIGITVFIKIFKFFSRAKPKPTQMPAQGKKQHSFLKNKDKLS</sequence>
<dbReference type="InterPro" id="IPR002213">
    <property type="entry name" value="UDP_glucos_trans"/>
</dbReference>
<keyword evidence="2" id="KW-0328">Glycosyltransferase</keyword>
<dbReference type="SUPFAM" id="SSF53756">
    <property type="entry name" value="UDP-Glycosyltransferase/glycogen phosphorylase"/>
    <property type="match status" value="1"/>
</dbReference>
<keyword evidence="5" id="KW-0812">Transmembrane</keyword>
<feature type="region of interest" description="Disordered" evidence="4">
    <location>
        <begin position="523"/>
        <end position="546"/>
    </location>
</feature>
<keyword evidence="3" id="KW-0808">Transferase</keyword>
<accession>A0ABP1QET9</accession>
<dbReference type="Proteomes" id="UP001642540">
    <property type="component" value="Unassembled WGS sequence"/>
</dbReference>
<comment type="caution">
    <text evidence="7">The sequence shown here is derived from an EMBL/GenBank/DDBJ whole genome shotgun (WGS) entry which is preliminary data.</text>
</comment>
<evidence type="ECO:0000256" key="4">
    <source>
        <dbReference type="SAM" id="MobiDB-lite"/>
    </source>
</evidence>
<proteinExistence type="inferred from homology"/>
<dbReference type="Pfam" id="PF00201">
    <property type="entry name" value="UDPGT"/>
    <property type="match status" value="1"/>
</dbReference>
<dbReference type="PANTHER" id="PTHR48043">
    <property type="entry name" value="EG:EG0003.4 PROTEIN-RELATED"/>
    <property type="match status" value="1"/>
</dbReference>
<evidence type="ECO:0000313" key="7">
    <source>
        <dbReference type="EMBL" id="CAL8100627.1"/>
    </source>
</evidence>
<protein>
    <submittedName>
        <fullName evidence="7">Uncharacterized protein</fullName>
    </submittedName>
</protein>
<keyword evidence="5" id="KW-0472">Membrane</keyword>
<keyword evidence="8" id="KW-1185">Reference proteome</keyword>
<dbReference type="CDD" id="cd03784">
    <property type="entry name" value="GT1_Gtf-like"/>
    <property type="match status" value="1"/>
</dbReference>
<evidence type="ECO:0000256" key="5">
    <source>
        <dbReference type="SAM" id="Phobius"/>
    </source>
</evidence>
<evidence type="ECO:0000256" key="3">
    <source>
        <dbReference type="ARBA" id="ARBA00022679"/>
    </source>
</evidence>
<keyword evidence="5" id="KW-1133">Transmembrane helix</keyword>
<organism evidence="7 8">
    <name type="scientific">Orchesella dallaii</name>
    <dbReference type="NCBI Taxonomy" id="48710"/>
    <lineage>
        <taxon>Eukaryota</taxon>
        <taxon>Metazoa</taxon>
        <taxon>Ecdysozoa</taxon>
        <taxon>Arthropoda</taxon>
        <taxon>Hexapoda</taxon>
        <taxon>Collembola</taxon>
        <taxon>Entomobryomorpha</taxon>
        <taxon>Entomobryoidea</taxon>
        <taxon>Orchesellidae</taxon>
        <taxon>Orchesellinae</taxon>
        <taxon>Orchesella</taxon>
    </lineage>
</organism>
<keyword evidence="6" id="KW-0732">Signal</keyword>
<name>A0ABP1QET9_9HEXA</name>
<feature type="chain" id="PRO_5046059944" evidence="6">
    <location>
        <begin position="29"/>
        <end position="546"/>
    </location>
</feature>
<dbReference type="InterPro" id="IPR050271">
    <property type="entry name" value="UDP-glycosyltransferase"/>
</dbReference>
<dbReference type="Gene3D" id="3.40.50.2000">
    <property type="entry name" value="Glycogen Phosphorylase B"/>
    <property type="match status" value="1"/>
</dbReference>
<gene>
    <name evidence="7" type="ORF">ODALV1_LOCUS10587</name>
</gene>
<evidence type="ECO:0000256" key="1">
    <source>
        <dbReference type="ARBA" id="ARBA00009995"/>
    </source>
</evidence>
<feature type="transmembrane region" description="Helical" evidence="5">
    <location>
        <begin position="496"/>
        <end position="515"/>
    </location>
</feature>
<feature type="signal peptide" evidence="6">
    <location>
        <begin position="1"/>
        <end position="28"/>
    </location>
</feature>
<reference evidence="7 8" key="1">
    <citation type="submission" date="2024-08" db="EMBL/GenBank/DDBJ databases">
        <authorList>
            <person name="Cucini C."/>
            <person name="Frati F."/>
        </authorList>
    </citation>
    <scope>NUCLEOTIDE SEQUENCE [LARGE SCALE GENOMIC DNA]</scope>
</reference>
<comment type="similarity">
    <text evidence="1">Belongs to the UDP-glycosyltransferase family.</text>
</comment>